<reference evidence="2 3" key="1">
    <citation type="journal article" date="2015" name="Genome Announc.">
        <title>Draft Genome of the Euendolithic (true boring) Cyanobacterium Mastigocoleus testarum strain BC008.</title>
        <authorList>
            <person name="Guida B.S."/>
            <person name="Garcia-Pichel F."/>
        </authorList>
    </citation>
    <scope>NUCLEOTIDE SEQUENCE [LARGE SCALE GENOMIC DNA]</scope>
    <source>
        <strain evidence="2 3">BC008</strain>
    </source>
</reference>
<accession>A0A0V7ZW35</accession>
<evidence type="ECO:0000259" key="1">
    <source>
        <dbReference type="Pfam" id="PF12770"/>
    </source>
</evidence>
<dbReference type="InterPro" id="IPR019734">
    <property type="entry name" value="TPR_rpt"/>
</dbReference>
<gene>
    <name evidence="2" type="ORF">BC008_00785</name>
</gene>
<feature type="domain" description="CHAT" evidence="1">
    <location>
        <begin position="546"/>
        <end position="814"/>
    </location>
</feature>
<dbReference type="InterPro" id="IPR011990">
    <property type="entry name" value="TPR-like_helical_dom_sf"/>
</dbReference>
<dbReference type="SMART" id="SM00028">
    <property type="entry name" value="TPR"/>
    <property type="match status" value="4"/>
</dbReference>
<dbReference type="Proteomes" id="UP000053372">
    <property type="component" value="Unassembled WGS sequence"/>
</dbReference>
<dbReference type="RefSeq" id="WP_027845652.1">
    <property type="nucleotide sequence ID" value="NZ_LMTZ01000065.1"/>
</dbReference>
<dbReference type="Gene3D" id="1.25.40.10">
    <property type="entry name" value="Tetratricopeptide repeat domain"/>
    <property type="match status" value="2"/>
</dbReference>
<keyword evidence="3" id="KW-1185">Reference proteome</keyword>
<dbReference type="PANTHER" id="PTHR10098:SF112">
    <property type="entry name" value="SLR0380 PROTEIN"/>
    <property type="match status" value="1"/>
</dbReference>
<dbReference type="Pfam" id="PF13181">
    <property type="entry name" value="TPR_8"/>
    <property type="match status" value="2"/>
</dbReference>
<evidence type="ECO:0000313" key="2">
    <source>
        <dbReference type="EMBL" id="KST68438.1"/>
    </source>
</evidence>
<dbReference type="Pfam" id="PF12770">
    <property type="entry name" value="CHAT"/>
    <property type="match status" value="1"/>
</dbReference>
<dbReference type="AlphaFoldDB" id="A0A0V7ZW35"/>
<organism evidence="2 3">
    <name type="scientific">Mastigocoleus testarum BC008</name>
    <dbReference type="NCBI Taxonomy" id="371196"/>
    <lineage>
        <taxon>Bacteria</taxon>
        <taxon>Bacillati</taxon>
        <taxon>Cyanobacteriota</taxon>
        <taxon>Cyanophyceae</taxon>
        <taxon>Nostocales</taxon>
        <taxon>Hapalosiphonaceae</taxon>
        <taxon>Mastigocoleus</taxon>
    </lineage>
</organism>
<protein>
    <recommendedName>
        <fullName evidence="1">CHAT domain-containing protein</fullName>
    </recommendedName>
</protein>
<dbReference type="SUPFAM" id="SSF48452">
    <property type="entry name" value="TPR-like"/>
    <property type="match status" value="2"/>
</dbReference>
<dbReference type="OrthoDB" id="503125at2"/>
<comment type="caution">
    <text evidence="2">The sequence shown here is derived from an EMBL/GenBank/DDBJ whole genome shotgun (WGS) entry which is preliminary data.</text>
</comment>
<sequence length="816" mass="92352">MIILIGYTLPTSASIDLSVSARKLTQKGHKQLQQGEGQKALNTWSEAYKIYQQLNNSDGETGSLINQSLALQSLGLYTRSCETLITALKLEDKTWICSGNQTKVKQQQELMNALQKQSRGKTQILGLKNLGNVLRLIGKPEISEIVLKEALVISKSFSKELQNSLLLSLANTERTSYQKASNKYQITEEPVGKKEALNQAESRFIQALNYYQQVKSTGNKKSDTELLAQLNQLDLLLEQFFKKKSVIFDNLKISNNQQSIYDLTKKLLVANFGKLQTNKSIYASTQFSDILIKIAANEDLSRIFTNEKINLYNAALNIGLSALDKTNNKRAESFTKGTVGKIYDNLGQLEKSEIYLEEALGLAQSVRAWDIAYQWQQELARLYQKLGKFDRANKAYDAAIKSIEQVQSSSLSANPEFKFNFKDRIEAVYKQYLNLLLSREKPNFNQIIQVKQKLQLAEIKNFLQCNYLPTFEKEVYTNDTNNSKVLPIIYIFQIKNQVEIIIKTKDNLFFRHTANFSEITSGIDDLINLLQSPDFLTISESRFLTYSQNIYDLLVLPIKKYLPDEGELVFVLDTYFQNVPFSLLHDGERYLLEDYAITVSLTSKTAPLVTENLKVLVAGLSQANTNLKHPLFPGNITPLPEVNTEISYIRNNTTEVIELINAGFTSNNFQESMVKRRKDFPLIHISTHGQFSSDPHKTFILAWDKPINVREFENLLKNNPSPIDLLVLSACQTAKGDKRSALGIAGMAAMVGAQNTLATLWLVNAKSTSELMGDFYKNLNNGLNKAQALRQAQLALLKNPKYSHPYYWSPFILVSK</sequence>
<dbReference type="PANTHER" id="PTHR10098">
    <property type="entry name" value="RAPSYN-RELATED"/>
    <property type="match status" value="1"/>
</dbReference>
<dbReference type="EMBL" id="LMTZ01000065">
    <property type="protein sequence ID" value="KST68438.1"/>
    <property type="molecule type" value="Genomic_DNA"/>
</dbReference>
<proteinExistence type="predicted"/>
<dbReference type="InterPro" id="IPR024983">
    <property type="entry name" value="CHAT_dom"/>
</dbReference>
<evidence type="ECO:0000313" key="3">
    <source>
        <dbReference type="Proteomes" id="UP000053372"/>
    </source>
</evidence>
<name>A0A0V7ZW35_9CYAN</name>